<reference evidence="7 8" key="1">
    <citation type="submission" date="2020-08" db="EMBL/GenBank/DDBJ databases">
        <title>Genome sequence of Rhizobiales bacterium strain IZ6.</title>
        <authorList>
            <person name="Nakai R."/>
            <person name="Naganuma T."/>
        </authorList>
    </citation>
    <scope>NUCLEOTIDE SEQUENCE [LARGE SCALE GENOMIC DNA]</scope>
    <source>
        <strain evidence="7 8">IZ6</strain>
    </source>
</reference>
<dbReference type="InterPro" id="IPR036271">
    <property type="entry name" value="Tet_transcr_reg_TetR-rel_C_sf"/>
</dbReference>
<evidence type="ECO:0000256" key="2">
    <source>
        <dbReference type="ARBA" id="ARBA00023125"/>
    </source>
</evidence>
<dbReference type="GO" id="GO:0003700">
    <property type="term" value="F:DNA-binding transcription factor activity"/>
    <property type="evidence" value="ECO:0007669"/>
    <property type="project" value="TreeGrafter"/>
</dbReference>
<keyword evidence="3" id="KW-0804">Transcription</keyword>
<evidence type="ECO:0000256" key="1">
    <source>
        <dbReference type="ARBA" id="ARBA00023015"/>
    </source>
</evidence>
<evidence type="ECO:0000259" key="6">
    <source>
        <dbReference type="PROSITE" id="PS50977"/>
    </source>
</evidence>
<dbReference type="KEGG" id="tso:IZ6_20540"/>
<dbReference type="FunFam" id="1.10.10.60:FF:000141">
    <property type="entry name" value="TetR family transcriptional regulator"/>
    <property type="match status" value="1"/>
</dbReference>
<dbReference type="SUPFAM" id="SSF46689">
    <property type="entry name" value="Homeodomain-like"/>
    <property type="match status" value="1"/>
</dbReference>
<gene>
    <name evidence="7" type="ORF">IZ6_20540</name>
</gene>
<accession>A0A6S6QQK0</accession>
<dbReference type="Pfam" id="PF16859">
    <property type="entry name" value="TetR_C_11"/>
    <property type="match status" value="1"/>
</dbReference>
<keyword evidence="1" id="KW-0805">Transcription regulation</keyword>
<dbReference type="InterPro" id="IPR009057">
    <property type="entry name" value="Homeodomain-like_sf"/>
</dbReference>
<dbReference type="Gene3D" id="1.10.357.10">
    <property type="entry name" value="Tetracycline Repressor, domain 2"/>
    <property type="match status" value="1"/>
</dbReference>
<feature type="region of interest" description="Disordered" evidence="5">
    <location>
        <begin position="1"/>
        <end position="32"/>
    </location>
</feature>
<dbReference type="PANTHER" id="PTHR30055:SF223">
    <property type="entry name" value="HTH-TYPE TRANSCRIPTIONAL REGULATOR UIDR"/>
    <property type="match status" value="1"/>
</dbReference>
<dbReference type="SUPFAM" id="SSF48498">
    <property type="entry name" value="Tetracyclin repressor-like, C-terminal domain"/>
    <property type="match status" value="1"/>
</dbReference>
<organism evidence="7 8">
    <name type="scientific">Terrihabitans soli</name>
    <dbReference type="NCBI Taxonomy" id="708113"/>
    <lineage>
        <taxon>Bacteria</taxon>
        <taxon>Pseudomonadati</taxon>
        <taxon>Pseudomonadota</taxon>
        <taxon>Alphaproteobacteria</taxon>
        <taxon>Hyphomicrobiales</taxon>
        <taxon>Terrihabitans</taxon>
    </lineage>
</organism>
<evidence type="ECO:0000256" key="3">
    <source>
        <dbReference type="ARBA" id="ARBA00023163"/>
    </source>
</evidence>
<evidence type="ECO:0000313" key="7">
    <source>
        <dbReference type="EMBL" id="BCJ91319.1"/>
    </source>
</evidence>
<protein>
    <submittedName>
        <fullName evidence="7">TetR family transcriptional regulator</fullName>
    </submittedName>
</protein>
<dbReference type="Proteomes" id="UP000515317">
    <property type="component" value="Chromosome"/>
</dbReference>
<evidence type="ECO:0000256" key="5">
    <source>
        <dbReference type="SAM" id="MobiDB-lite"/>
    </source>
</evidence>
<sequence length="229" mass="24819">MAKGKQVRKSASTRGAARPVRKRATPALTPDEREARTNALLAAALDVFLERGFESARLDEVAQRAGVAKGTLYLYFPSKEALFEALIGSLIASPFQAAGEVLLKQDVPAETMLRGLLHFAKTEILATRRKDVARLIISEAGRFPELAAFYHREVIGRGMGIVRSIIERGVKSGEFRSDAAARFPQLVVAPILVAIVWTGLFDRVQKLDTSGLLDAHADLLIAGLKGGTQ</sequence>
<dbReference type="GO" id="GO:0000976">
    <property type="term" value="F:transcription cis-regulatory region binding"/>
    <property type="evidence" value="ECO:0007669"/>
    <property type="project" value="TreeGrafter"/>
</dbReference>
<dbReference type="InterPro" id="IPR050109">
    <property type="entry name" value="HTH-type_TetR-like_transc_reg"/>
</dbReference>
<proteinExistence type="predicted"/>
<feature type="domain" description="HTH tetR-type" evidence="6">
    <location>
        <begin position="34"/>
        <end position="94"/>
    </location>
</feature>
<keyword evidence="2 4" id="KW-0238">DNA-binding</keyword>
<dbReference type="Pfam" id="PF00440">
    <property type="entry name" value="TetR_N"/>
    <property type="match status" value="1"/>
</dbReference>
<dbReference type="PANTHER" id="PTHR30055">
    <property type="entry name" value="HTH-TYPE TRANSCRIPTIONAL REGULATOR RUTR"/>
    <property type="match status" value="1"/>
</dbReference>
<dbReference type="PROSITE" id="PS50977">
    <property type="entry name" value="HTH_TETR_2"/>
    <property type="match status" value="1"/>
</dbReference>
<evidence type="ECO:0000313" key="8">
    <source>
        <dbReference type="Proteomes" id="UP000515317"/>
    </source>
</evidence>
<dbReference type="InterPro" id="IPR001647">
    <property type="entry name" value="HTH_TetR"/>
</dbReference>
<evidence type="ECO:0000256" key="4">
    <source>
        <dbReference type="PROSITE-ProRule" id="PRU00335"/>
    </source>
</evidence>
<name>A0A6S6QQK0_9HYPH</name>
<dbReference type="RefSeq" id="WP_222874974.1">
    <property type="nucleotide sequence ID" value="NZ_AP023361.1"/>
</dbReference>
<dbReference type="InterPro" id="IPR011075">
    <property type="entry name" value="TetR_C"/>
</dbReference>
<dbReference type="PRINTS" id="PR00455">
    <property type="entry name" value="HTHTETR"/>
</dbReference>
<dbReference type="EMBL" id="AP023361">
    <property type="protein sequence ID" value="BCJ91319.1"/>
    <property type="molecule type" value="Genomic_DNA"/>
</dbReference>
<dbReference type="AlphaFoldDB" id="A0A6S6QQK0"/>
<feature type="DNA-binding region" description="H-T-H motif" evidence="4">
    <location>
        <begin position="57"/>
        <end position="76"/>
    </location>
</feature>
<keyword evidence="8" id="KW-1185">Reference proteome</keyword>